<keyword evidence="4 9" id="KW-0378">Hydrolase</keyword>
<dbReference type="GO" id="GO:0004623">
    <property type="term" value="F:phospholipase A2 activity"/>
    <property type="evidence" value="ECO:0007669"/>
    <property type="project" value="TreeGrafter"/>
</dbReference>
<evidence type="ECO:0000313" key="13">
    <source>
        <dbReference type="EMBL" id="RPA79481.1"/>
    </source>
</evidence>
<dbReference type="STRING" id="1160509.A0A3N4I5N2"/>
<dbReference type="Proteomes" id="UP000275078">
    <property type="component" value="Unassembled WGS sequence"/>
</dbReference>
<evidence type="ECO:0000256" key="8">
    <source>
        <dbReference type="ARBA" id="ARBA00049531"/>
    </source>
</evidence>
<dbReference type="SMART" id="SM00022">
    <property type="entry name" value="PLAc"/>
    <property type="match status" value="1"/>
</dbReference>
<dbReference type="PANTHER" id="PTHR10728">
    <property type="entry name" value="CYTOSOLIC PHOSPHOLIPASE A2"/>
    <property type="match status" value="1"/>
</dbReference>
<dbReference type="EC" id="3.1.1.5" evidence="2 10"/>
<evidence type="ECO:0000256" key="2">
    <source>
        <dbReference type="ARBA" id="ARBA00013274"/>
    </source>
</evidence>
<comment type="similarity">
    <text evidence="1 10">Belongs to the lysophospholipase family.</text>
</comment>
<keyword evidence="11" id="KW-0472">Membrane</keyword>
<dbReference type="GO" id="GO:0005829">
    <property type="term" value="C:cytosol"/>
    <property type="evidence" value="ECO:0007669"/>
    <property type="project" value="TreeGrafter"/>
</dbReference>
<reference evidence="13 14" key="1">
    <citation type="journal article" date="2018" name="Nat. Ecol. Evol.">
        <title>Pezizomycetes genomes reveal the molecular basis of ectomycorrhizal truffle lifestyle.</title>
        <authorList>
            <person name="Murat C."/>
            <person name="Payen T."/>
            <person name="Noel B."/>
            <person name="Kuo A."/>
            <person name="Morin E."/>
            <person name="Chen J."/>
            <person name="Kohler A."/>
            <person name="Krizsan K."/>
            <person name="Balestrini R."/>
            <person name="Da Silva C."/>
            <person name="Montanini B."/>
            <person name="Hainaut M."/>
            <person name="Levati E."/>
            <person name="Barry K.W."/>
            <person name="Belfiori B."/>
            <person name="Cichocki N."/>
            <person name="Clum A."/>
            <person name="Dockter R.B."/>
            <person name="Fauchery L."/>
            <person name="Guy J."/>
            <person name="Iotti M."/>
            <person name="Le Tacon F."/>
            <person name="Lindquist E.A."/>
            <person name="Lipzen A."/>
            <person name="Malagnac F."/>
            <person name="Mello A."/>
            <person name="Molinier V."/>
            <person name="Miyauchi S."/>
            <person name="Poulain J."/>
            <person name="Riccioni C."/>
            <person name="Rubini A."/>
            <person name="Sitrit Y."/>
            <person name="Splivallo R."/>
            <person name="Traeger S."/>
            <person name="Wang M."/>
            <person name="Zifcakova L."/>
            <person name="Wipf D."/>
            <person name="Zambonelli A."/>
            <person name="Paolocci F."/>
            <person name="Nowrousian M."/>
            <person name="Ottonello S."/>
            <person name="Baldrian P."/>
            <person name="Spatafora J.W."/>
            <person name="Henrissat B."/>
            <person name="Nagy L.G."/>
            <person name="Aury J.M."/>
            <person name="Wincker P."/>
            <person name="Grigoriev I.V."/>
            <person name="Bonfante P."/>
            <person name="Martin F.M."/>
        </authorList>
    </citation>
    <scope>NUCLEOTIDE SEQUENCE [LARGE SCALE GENOMIC DNA]</scope>
    <source>
        <strain evidence="13 14">RN42</strain>
    </source>
</reference>
<dbReference type="PANTHER" id="PTHR10728:SF33">
    <property type="entry name" value="LYSOPHOSPHOLIPASE 1-RELATED"/>
    <property type="match status" value="1"/>
</dbReference>
<keyword evidence="3" id="KW-0732">Signal</keyword>
<keyword evidence="11" id="KW-1133">Transmembrane helix</keyword>
<accession>A0A3N4I5N2</accession>
<dbReference type="GO" id="GO:0004622">
    <property type="term" value="F:phosphatidylcholine lysophospholipase activity"/>
    <property type="evidence" value="ECO:0007669"/>
    <property type="project" value="UniProtKB-EC"/>
</dbReference>
<keyword evidence="5 9" id="KW-0442">Lipid degradation</keyword>
<dbReference type="FunFam" id="3.40.1090.10:FF:000010">
    <property type="entry name" value="Lysophospholipase"/>
    <property type="match status" value="1"/>
</dbReference>
<evidence type="ECO:0000256" key="4">
    <source>
        <dbReference type="ARBA" id="ARBA00022801"/>
    </source>
</evidence>
<dbReference type="AlphaFoldDB" id="A0A3N4I5N2"/>
<dbReference type="Gene3D" id="3.40.1090.10">
    <property type="entry name" value="Cytosolic phospholipase A2 catalytic domain"/>
    <property type="match status" value="1"/>
</dbReference>
<organism evidence="13 14">
    <name type="scientific">Ascobolus immersus RN42</name>
    <dbReference type="NCBI Taxonomy" id="1160509"/>
    <lineage>
        <taxon>Eukaryota</taxon>
        <taxon>Fungi</taxon>
        <taxon>Dikarya</taxon>
        <taxon>Ascomycota</taxon>
        <taxon>Pezizomycotina</taxon>
        <taxon>Pezizomycetes</taxon>
        <taxon>Pezizales</taxon>
        <taxon>Ascobolaceae</taxon>
        <taxon>Ascobolus</taxon>
    </lineage>
</organism>
<keyword evidence="14" id="KW-1185">Reference proteome</keyword>
<name>A0A3N4I5N2_ASCIM</name>
<dbReference type="EMBL" id="ML119699">
    <property type="protein sequence ID" value="RPA79481.1"/>
    <property type="molecule type" value="Genomic_DNA"/>
</dbReference>
<sequence>MRFTSKDSWVTQAAVYGLFAGAVSPLVHRGLPDSPTRSYAPGEVTCPKGITNFLRTADSVSPDEAAWLKKRAPVTRKAFQEYLKRAKLKDFDVDAFFNANQDWAPKFGLAFSGGGYRAMLNGGGVLKAFDERTTDAKKHVGGILQSATYIAGLSGGSWAIGSVVVNNFTKIEDIQKRDDVWDLETSILAPEGRLAILDSISYYRDLRDEVMSKKEAGYVVTLTDYWGRAIARQILISPKDTGAPATTFSSIADTKEFKDAIMPFPIVVADARNPDETIISSNSTVFEINPLEMGSFDPTLYKFTRTKYVGTSFTDGKVDNATCMAGFDNAGFVLGTSSSLFNAGLLQLNSTGIDGTLRDLAFTILSGLSDSSSDIAAWSPNPFFSTSPLPSQPLTSDRNLTLVDGGMDLQNIPLNPLIQPVRALDTIIAADASADTSNWPNGTALYATYERSVMPQQNGTAFPEIPTVNSFVNLGLNTRPTFFGCAWNESLPQGTAQPSLIVYIPNSPYTFMSNFSTFDRKYTTEDRDAIIDNGYQVATKGEDEEWPACLACAIMHRHWQREGGQTEQCKQCMTEYCWDGKRNDTVPSEPYEPTTTKADAKKSVGFRSGVSLVGVVVGAGLSLLAVM</sequence>
<protein>
    <recommendedName>
        <fullName evidence="2 10">Lysophospholipase</fullName>
        <ecNumber evidence="2 10">3.1.1.5</ecNumber>
    </recommendedName>
</protein>
<evidence type="ECO:0000256" key="5">
    <source>
        <dbReference type="ARBA" id="ARBA00022963"/>
    </source>
</evidence>
<dbReference type="InterPro" id="IPR002642">
    <property type="entry name" value="LysoPLipase_cat_dom"/>
</dbReference>
<evidence type="ECO:0000256" key="1">
    <source>
        <dbReference type="ARBA" id="ARBA00008780"/>
    </source>
</evidence>
<evidence type="ECO:0000313" key="14">
    <source>
        <dbReference type="Proteomes" id="UP000275078"/>
    </source>
</evidence>
<proteinExistence type="inferred from homology"/>
<keyword evidence="7" id="KW-0325">Glycoprotein</keyword>
<gene>
    <name evidence="13" type="ORF">BJ508DRAFT_308402</name>
</gene>
<evidence type="ECO:0000259" key="12">
    <source>
        <dbReference type="PROSITE" id="PS51210"/>
    </source>
</evidence>
<evidence type="ECO:0000256" key="11">
    <source>
        <dbReference type="SAM" id="Phobius"/>
    </source>
</evidence>
<dbReference type="GO" id="GO:0046475">
    <property type="term" value="P:glycerophospholipid catabolic process"/>
    <property type="evidence" value="ECO:0007669"/>
    <property type="project" value="TreeGrafter"/>
</dbReference>
<feature type="transmembrane region" description="Helical" evidence="11">
    <location>
        <begin position="604"/>
        <end position="626"/>
    </location>
</feature>
<evidence type="ECO:0000256" key="7">
    <source>
        <dbReference type="ARBA" id="ARBA00023180"/>
    </source>
</evidence>
<dbReference type="GO" id="GO:0005783">
    <property type="term" value="C:endoplasmic reticulum"/>
    <property type="evidence" value="ECO:0007669"/>
    <property type="project" value="TreeGrafter"/>
</dbReference>
<keyword evidence="6 9" id="KW-0443">Lipid metabolism</keyword>
<dbReference type="SUPFAM" id="SSF52151">
    <property type="entry name" value="FabD/lysophospholipase-like"/>
    <property type="match status" value="1"/>
</dbReference>
<comment type="catalytic activity">
    <reaction evidence="8 10">
        <text>a 1-acyl-sn-glycero-3-phosphocholine + H2O = sn-glycerol 3-phosphocholine + a fatty acid + H(+)</text>
        <dbReference type="Rhea" id="RHEA:15177"/>
        <dbReference type="ChEBI" id="CHEBI:15377"/>
        <dbReference type="ChEBI" id="CHEBI:15378"/>
        <dbReference type="ChEBI" id="CHEBI:16870"/>
        <dbReference type="ChEBI" id="CHEBI:28868"/>
        <dbReference type="ChEBI" id="CHEBI:58168"/>
        <dbReference type="EC" id="3.1.1.5"/>
    </reaction>
</comment>
<feature type="domain" description="PLA2c" evidence="12">
    <location>
        <begin position="45"/>
        <end position="583"/>
    </location>
</feature>
<keyword evidence="11" id="KW-0812">Transmembrane</keyword>
<dbReference type="OrthoDB" id="4084751at2759"/>
<dbReference type="InterPro" id="IPR016035">
    <property type="entry name" value="Acyl_Trfase/lysoPLipase"/>
</dbReference>
<evidence type="ECO:0000256" key="3">
    <source>
        <dbReference type="ARBA" id="ARBA00022729"/>
    </source>
</evidence>
<evidence type="ECO:0000256" key="9">
    <source>
        <dbReference type="PROSITE-ProRule" id="PRU00555"/>
    </source>
</evidence>
<dbReference type="PROSITE" id="PS51210">
    <property type="entry name" value="PLA2C"/>
    <property type="match status" value="1"/>
</dbReference>
<dbReference type="Pfam" id="PF01735">
    <property type="entry name" value="PLA2_B"/>
    <property type="match status" value="1"/>
</dbReference>
<evidence type="ECO:0000256" key="6">
    <source>
        <dbReference type="ARBA" id="ARBA00023098"/>
    </source>
</evidence>
<evidence type="ECO:0000256" key="10">
    <source>
        <dbReference type="RuleBase" id="RU362103"/>
    </source>
</evidence>